<evidence type="ECO:0000313" key="5">
    <source>
        <dbReference type="Proteomes" id="UP000291338"/>
    </source>
</evidence>
<dbReference type="Pfam" id="PF00400">
    <property type="entry name" value="WD40"/>
    <property type="match status" value="2"/>
</dbReference>
<sequence length="329" mass="37699">MIKKHYKLFVLFCLVIMFGCSKDSNFQIKEEVVNKLSDKLIYLAQFSDDTSQVALIDEKSDINIWDLTDFQQVFSLSANQTPISIRAFNYKKEANLLLIAGENRLDFWQTDKKKKLGQLQVFSEEPLARISTLAVSKHGGMIAVGMTDGTVFIYNRNSNTSIKHQIHSSSVSHIIFDRSDRYILTGGLDGKVSKRAVTNLEEQFEKKYKNRLSNLSYDEVNSRFFVSDVLKNQEIYNFDSGELISKLEYSARFRWFRESIFLKGMPYLYTTTPKTDISMWHVNTGGEVLAWSTKALSLGSTTLDIQVNGRQVFTITSEGVFQKWLLSES</sequence>
<evidence type="ECO:0000256" key="1">
    <source>
        <dbReference type="ARBA" id="ARBA00022574"/>
    </source>
</evidence>
<dbReference type="SUPFAM" id="SSF50978">
    <property type="entry name" value="WD40 repeat-like"/>
    <property type="match status" value="1"/>
</dbReference>
<gene>
    <name evidence="4" type="ORF">C1E23_14515</name>
</gene>
<feature type="signal peptide" evidence="3">
    <location>
        <begin position="1"/>
        <end position="22"/>
    </location>
</feature>
<name>A0A4Q7IM98_9GAMM</name>
<dbReference type="InterPro" id="IPR051179">
    <property type="entry name" value="WD_repeat_multifunction"/>
</dbReference>
<dbReference type="InterPro" id="IPR015943">
    <property type="entry name" value="WD40/YVTN_repeat-like_dom_sf"/>
</dbReference>
<dbReference type="Proteomes" id="UP000291338">
    <property type="component" value="Unassembled WGS sequence"/>
</dbReference>
<dbReference type="PROSITE" id="PS51257">
    <property type="entry name" value="PROKAR_LIPOPROTEIN"/>
    <property type="match status" value="1"/>
</dbReference>
<organism evidence="4 5">
    <name type="scientific">Pseudoalteromonas phenolica</name>
    <dbReference type="NCBI Taxonomy" id="161398"/>
    <lineage>
        <taxon>Bacteria</taxon>
        <taxon>Pseudomonadati</taxon>
        <taxon>Pseudomonadota</taxon>
        <taxon>Gammaproteobacteria</taxon>
        <taxon>Alteromonadales</taxon>
        <taxon>Pseudoalteromonadaceae</taxon>
        <taxon>Pseudoalteromonas</taxon>
    </lineage>
</organism>
<dbReference type="InterPro" id="IPR001680">
    <property type="entry name" value="WD40_rpt"/>
</dbReference>
<accession>A0A4Q7IM98</accession>
<keyword evidence="3" id="KW-0732">Signal</keyword>
<dbReference type="PANTHER" id="PTHR19857">
    <property type="entry name" value="MITOCHONDRIAL DIVISION PROTEIN 1-RELATED"/>
    <property type="match status" value="1"/>
</dbReference>
<evidence type="ECO:0000256" key="2">
    <source>
        <dbReference type="ARBA" id="ARBA00022737"/>
    </source>
</evidence>
<evidence type="ECO:0000313" key="4">
    <source>
        <dbReference type="EMBL" id="RZQ52466.1"/>
    </source>
</evidence>
<protein>
    <submittedName>
        <fullName evidence="4">Uncharacterized protein</fullName>
    </submittedName>
</protein>
<proteinExistence type="predicted"/>
<dbReference type="InterPro" id="IPR036322">
    <property type="entry name" value="WD40_repeat_dom_sf"/>
</dbReference>
<comment type="caution">
    <text evidence="4">The sequence shown here is derived from an EMBL/GenBank/DDBJ whole genome shotgun (WGS) entry which is preliminary data.</text>
</comment>
<keyword evidence="1" id="KW-0853">WD repeat</keyword>
<dbReference type="SMART" id="SM00320">
    <property type="entry name" value="WD40"/>
    <property type="match status" value="3"/>
</dbReference>
<keyword evidence="2" id="KW-0677">Repeat</keyword>
<dbReference type="EMBL" id="PPSX01000056">
    <property type="protein sequence ID" value="RZQ52466.1"/>
    <property type="molecule type" value="Genomic_DNA"/>
</dbReference>
<dbReference type="RefSeq" id="WP_130256259.1">
    <property type="nucleotide sequence ID" value="NZ_PPSX01000056.1"/>
</dbReference>
<feature type="chain" id="PRO_5020222339" evidence="3">
    <location>
        <begin position="23"/>
        <end position="329"/>
    </location>
</feature>
<dbReference type="Gene3D" id="2.130.10.10">
    <property type="entry name" value="YVTN repeat-like/Quinoprotein amine dehydrogenase"/>
    <property type="match status" value="1"/>
</dbReference>
<evidence type="ECO:0000256" key="3">
    <source>
        <dbReference type="SAM" id="SignalP"/>
    </source>
</evidence>
<reference evidence="4 5" key="1">
    <citation type="submission" date="2018-01" db="EMBL/GenBank/DDBJ databases">
        <title>Co-occurrence of chitin degradation, pigmentation and bioactivity in marine Pseudoalteromonas.</title>
        <authorList>
            <person name="Paulsen S."/>
            <person name="Gram L."/>
            <person name="Machado H."/>
        </authorList>
    </citation>
    <scope>NUCLEOTIDE SEQUENCE [LARGE SCALE GENOMIC DNA]</scope>
    <source>
        <strain evidence="4 5">S3898</strain>
    </source>
</reference>
<dbReference type="PANTHER" id="PTHR19857:SF8">
    <property type="entry name" value="ANGIO-ASSOCIATED MIGRATORY CELL PROTEIN"/>
    <property type="match status" value="1"/>
</dbReference>
<dbReference type="AlphaFoldDB" id="A0A4Q7IM98"/>